<reference evidence="3 4" key="1">
    <citation type="journal article" date="2015" name="Parasitol. Res.">
        <title>Viruses in close associations with free-living amoebae.</title>
        <authorList>
            <person name="Scheid P."/>
        </authorList>
    </citation>
    <scope>NUCLEOTIDE SEQUENCE [LARGE SCALE GENOMIC DNA]</scope>
    <source>
        <strain evidence="3">KlaHel</strain>
    </source>
</reference>
<dbReference type="Proteomes" id="UP000202511">
    <property type="component" value="Segment"/>
</dbReference>
<dbReference type="RefSeq" id="YP_009119019.1">
    <property type="nucleotide sequence ID" value="NC_026440.1"/>
</dbReference>
<proteinExistence type="predicted"/>
<dbReference type="EMBL" id="KP136319">
    <property type="protein sequence ID" value="AJF96784.1"/>
    <property type="molecule type" value="Genomic_DNA"/>
</dbReference>
<feature type="compositionally biased region" description="Basic and acidic residues" evidence="1">
    <location>
        <begin position="773"/>
        <end position="788"/>
    </location>
</feature>
<evidence type="ECO:0000256" key="2">
    <source>
        <dbReference type="SAM" id="Phobius"/>
    </source>
</evidence>
<feature type="transmembrane region" description="Helical" evidence="2">
    <location>
        <begin position="750"/>
        <end position="768"/>
    </location>
</feature>
<evidence type="ECO:0000313" key="4">
    <source>
        <dbReference type="Proteomes" id="UP000202511"/>
    </source>
</evidence>
<evidence type="ECO:0000313" key="3">
    <source>
        <dbReference type="EMBL" id="AJF96784.1"/>
    </source>
</evidence>
<feature type="compositionally biased region" description="Basic and acidic residues" evidence="1">
    <location>
        <begin position="380"/>
        <end position="389"/>
    </location>
</feature>
<feature type="compositionally biased region" description="Basic residues" evidence="1">
    <location>
        <begin position="805"/>
        <end position="820"/>
    </location>
</feature>
<dbReference type="KEGG" id="vg:23461701"/>
<name>A0A0B5J029_9VIRU</name>
<organism evidence="3 4">
    <name type="scientific">Pandoravirus inopinatum</name>
    <dbReference type="NCBI Taxonomy" id="1605721"/>
    <lineage>
        <taxon>Viruses</taxon>
        <taxon>Pandoravirus</taxon>
    </lineage>
</organism>
<keyword evidence="2" id="KW-0472">Membrane</keyword>
<protein>
    <submittedName>
        <fullName evidence="3">Uncharacterized protein</fullName>
    </submittedName>
</protein>
<accession>A0A0B5J029</accession>
<keyword evidence="2" id="KW-1133">Transmembrane helix</keyword>
<sequence length="828" mass="89096">MATAESTPHYMRDHLMVADFLPPGIVVVELHGLTYADAVSAPGQFTGIVKDLTSMLDDDYDGAPLLATCVMARRSRDDDDRGGGSRGPTDDDHCVVLCVAALPAGSNSIWTAFAVAARDTADRRFGVPHPDIRSVTAGMVDATLHGCFTRHSTIDSRGVVARNAHGARDCASCTHTWSGHRALSRKSLRRGPLGQMYSLGFHQSLLDRVTLGDIVSYGAKSIVATGRSGKESQEDVSRAKRSLDRLLVCVEGVLAACACAERFGLTRALSAVTRPDRGVGRILADSLDERARTGLALEPITRALVAASVVAHRTKIDAVKIIVEDAGPDLGTAEGMESFVQEWCAPRLAVRTNTDMLAFCERVAAFFMDLHSRPTMGEATHTRAVDATEPRPASLSCTRAPKQRRRRQPQEQRPDAKPATSTDVVACAVPAAPRCGSADCRVSGRRIATGCVVTVACTVGCQVAFHRACWKAAPIVCADHTPCPTPDCWGEIAQVTSVRRRASDDCEPHVLWRAHASRDPPPATPAPASPRLPMMPKAGAACGDSGHADDGATVHADGPVQDDPATHASGRYVVDAGEHRHDTERASQDDDDAVSEPVVLAARSGTPYHKMTRRARCCRHDASARATAAAKDSVVAWPSNRMIACWCWRAWSIRPSIIPKQVSPANLGARTRTTTPCGRPFSSPIPCKPLFCHCCHNMFLLFCRCRALPPAWRSGGPRKIGHDVRSAAKKRPGRRPLDGARLLILFFRKMGLAIVFLAMALSLSCGWLRGPDHEKKKVPGPKMGKEATGRAVLQEGTTDGQHAQAKGKQKKDRRLQKAKAGRGTDTEP</sequence>
<dbReference type="GeneID" id="23461701"/>
<feature type="region of interest" description="Disordered" evidence="1">
    <location>
        <begin position="773"/>
        <end position="828"/>
    </location>
</feature>
<feature type="region of interest" description="Disordered" evidence="1">
    <location>
        <begin position="379"/>
        <end position="421"/>
    </location>
</feature>
<keyword evidence="2" id="KW-0812">Transmembrane</keyword>
<evidence type="ECO:0000256" key="1">
    <source>
        <dbReference type="SAM" id="MobiDB-lite"/>
    </source>
</evidence>
<feature type="region of interest" description="Disordered" evidence="1">
    <location>
        <begin position="541"/>
        <end position="567"/>
    </location>
</feature>